<sequence length="212" mass="22685">MKTIVGLLLSLGLSNVVLAEENPDWYLAGHLGVNHLSSWPAAVDFGGVGATGHLALSRGSHAGLMLGRQSEHARLELELTQGRFRIERMELADVSEAVSAHGKYQAVLANLYRHDALSRDWRAFAALGLGWGKVDLPGLQFSSGCACLGDASRRGAVYQGRLGIAYQPADADAVALQASYLSLPGPERAALPSVHYGRRGVTTVTVSYTHYF</sequence>
<comment type="caution">
    <text evidence="3">The sequence shown here is derived from an EMBL/GenBank/DDBJ whole genome shotgun (WGS) entry which is preliminary data.</text>
</comment>
<evidence type="ECO:0000313" key="4">
    <source>
        <dbReference type="Proteomes" id="UP000735592"/>
    </source>
</evidence>
<comment type="subcellular location">
    <subcellularLocation>
        <location evidence="1">Cell outer membrane</location>
    </subcellularLocation>
</comment>
<dbReference type="Gene3D" id="2.40.160.20">
    <property type="match status" value="1"/>
</dbReference>
<feature type="chain" id="PRO_5047032497" description="Outer membrane beta-barrel protein" evidence="2">
    <location>
        <begin position="20"/>
        <end position="212"/>
    </location>
</feature>
<evidence type="ECO:0000256" key="2">
    <source>
        <dbReference type="SAM" id="SignalP"/>
    </source>
</evidence>
<dbReference type="Proteomes" id="UP000735592">
    <property type="component" value="Unassembled WGS sequence"/>
</dbReference>
<reference evidence="3 4" key="1">
    <citation type="submission" date="2019-11" db="EMBL/GenBank/DDBJ databases">
        <title>Type strains purchased from KCTC, JCM and DSMZ.</title>
        <authorList>
            <person name="Lu H."/>
        </authorList>
    </citation>
    <scope>NUCLEOTIDE SEQUENCE [LARGE SCALE GENOMIC DNA]</scope>
    <source>
        <strain evidence="3 4">DSM 103461</strain>
    </source>
</reference>
<evidence type="ECO:0008006" key="5">
    <source>
        <dbReference type="Google" id="ProtNLM"/>
    </source>
</evidence>
<gene>
    <name evidence="3" type="ORF">GM655_01045</name>
</gene>
<accession>A0ABW9SL75</accession>
<dbReference type="EMBL" id="WNKW01000001">
    <property type="protein sequence ID" value="MTW31407.1"/>
    <property type="molecule type" value="Genomic_DNA"/>
</dbReference>
<dbReference type="SUPFAM" id="SSF56925">
    <property type="entry name" value="OMPA-like"/>
    <property type="match status" value="1"/>
</dbReference>
<dbReference type="InterPro" id="IPR011250">
    <property type="entry name" value="OMP/PagP_B-barrel"/>
</dbReference>
<name>A0ABW9SL75_9BURK</name>
<evidence type="ECO:0000313" key="3">
    <source>
        <dbReference type="EMBL" id="MTW31407.1"/>
    </source>
</evidence>
<organism evidence="3 4">
    <name type="scientific">Pseudoduganella danionis</name>
    <dbReference type="NCBI Taxonomy" id="1890295"/>
    <lineage>
        <taxon>Bacteria</taxon>
        <taxon>Pseudomonadati</taxon>
        <taxon>Pseudomonadota</taxon>
        <taxon>Betaproteobacteria</taxon>
        <taxon>Burkholderiales</taxon>
        <taxon>Oxalobacteraceae</taxon>
        <taxon>Telluria group</taxon>
        <taxon>Pseudoduganella</taxon>
    </lineage>
</organism>
<evidence type="ECO:0000256" key="1">
    <source>
        <dbReference type="ARBA" id="ARBA00004442"/>
    </source>
</evidence>
<feature type="signal peptide" evidence="2">
    <location>
        <begin position="1"/>
        <end position="19"/>
    </location>
</feature>
<dbReference type="RefSeq" id="WP_155432795.1">
    <property type="nucleotide sequence ID" value="NZ_JBHLXK010000001.1"/>
</dbReference>
<keyword evidence="4" id="KW-1185">Reference proteome</keyword>
<keyword evidence="2" id="KW-0732">Signal</keyword>
<protein>
    <recommendedName>
        <fullName evidence="5">Outer membrane beta-barrel protein</fullName>
    </recommendedName>
</protein>
<proteinExistence type="predicted"/>